<dbReference type="PANTHER" id="PTHR10628:SF30">
    <property type="entry name" value="EXO-ALPHA-SIALIDASE"/>
    <property type="match status" value="1"/>
</dbReference>
<reference evidence="2" key="1">
    <citation type="submission" date="2018-05" db="EMBL/GenBank/DDBJ databases">
        <authorList>
            <person name="Lanie J.A."/>
            <person name="Ng W.-L."/>
            <person name="Kazmierczak K.M."/>
            <person name="Andrzejewski T.M."/>
            <person name="Davidsen T.M."/>
            <person name="Wayne K.J."/>
            <person name="Tettelin H."/>
            <person name="Glass J.I."/>
            <person name="Rusch D."/>
            <person name="Podicherti R."/>
            <person name="Tsui H.-C.T."/>
            <person name="Winkler M.E."/>
        </authorList>
    </citation>
    <scope>NUCLEOTIDE SEQUENCE</scope>
</reference>
<dbReference type="GO" id="GO:0016020">
    <property type="term" value="C:membrane"/>
    <property type="evidence" value="ECO:0007669"/>
    <property type="project" value="TreeGrafter"/>
</dbReference>
<dbReference type="GO" id="GO:0005737">
    <property type="term" value="C:cytoplasm"/>
    <property type="evidence" value="ECO:0007669"/>
    <property type="project" value="TreeGrafter"/>
</dbReference>
<evidence type="ECO:0000259" key="1">
    <source>
        <dbReference type="Pfam" id="PF13088"/>
    </source>
</evidence>
<proteinExistence type="predicted"/>
<gene>
    <name evidence="2" type="ORF">METZ01_LOCUS208832</name>
</gene>
<name>A0A382EZ13_9ZZZZ</name>
<dbReference type="Pfam" id="PF13088">
    <property type="entry name" value="BNR_2"/>
    <property type="match status" value="1"/>
</dbReference>
<accession>A0A382EZ13</accession>
<dbReference type="GO" id="GO:0006689">
    <property type="term" value="P:ganglioside catabolic process"/>
    <property type="evidence" value="ECO:0007669"/>
    <property type="project" value="TreeGrafter"/>
</dbReference>
<dbReference type="SUPFAM" id="SSF50939">
    <property type="entry name" value="Sialidases"/>
    <property type="match status" value="1"/>
</dbReference>
<dbReference type="InterPro" id="IPR011040">
    <property type="entry name" value="Sialidase"/>
</dbReference>
<dbReference type="Gene3D" id="2.120.10.10">
    <property type="match status" value="1"/>
</dbReference>
<dbReference type="InterPro" id="IPR036278">
    <property type="entry name" value="Sialidase_sf"/>
</dbReference>
<dbReference type="PANTHER" id="PTHR10628">
    <property type="entry name" value="SIALIDASE"/>
    <property type="match status" value="1"/>
</dbReference>
<dbReference type="GO" id="GO:0004308">
    <property type="term" value="F:exo-alpha-sialidase activity"/>
    <property type="evidence" value="ECO:0007669"/>
    <property type="project" value="InterPro"/>
</dbReference>
<dbReference type="InterPro" id="IPR026856">
    <property type="entry name" value="Sialidase_fam"/>
</dbReference>
<dbReference type="EMBL" id="UINC01047115">
    <property type="protein sequence ID" value="SVB55978.1"/>
    <property type="molecule type" value="Genomic_DNA"/>
</dbReference>
<sequence>MNLLRFATTTLLVLGGASPVFCADDLLASFLGEAVFEKQRLFDDQRYPNVVVTTRGTVLSVWGNDGVVVRRSEDGGRSWGRAITVAKAGYHGGGTTVDSNSGDILVFVEDRQPPAPLTVYRSRDDGRSWQAQSTIIEKDEAGNSPSMHMNEHGITLRRGPYKGRLLRPTRYYGPNGGGAEWPLQYTNAIYSDDGGKSWKTSKPFPEKGTGEAALVELADGRIYYNSRVHWSKRPRNKRRREAWSDDGGVSWKGWRIVDVLPDGDQGRTYGCMGGLTRLPLEDRDILIFSNLDTDASHRERVSVWASFDGGKTWPVKRLVDADRSGYSSLAVGRGQSPSAGWIYLFYEHDPIKGAHMARFNLAWVLGGEVTGDGVLPKLRFN</sequence>
<dbReference type="CDD" id="cd15482">
    <property type="entry name" value="Sialidase_non-viral"/>
    <property type="match status" value="1"/>
</dbReference>
<protein>
    <recommendedName>
        <fullName evidence="1">Sialidase domain-containing protein</fullName>
    </recommendedName>
</protein>
<feature type="domain" description="Sialidase" evidence="1">
    <location>
        <begin position="63"/>
        <end position="333"/>
    </location>
</feature>
<dbReference type="GO" id="GO:0009313">
    <property type="term" value="P:oligosaccharide catabolic process"/>
    <property type="evidence" value="ECO:0007669"/>
    <property type="project" value="TreeGrafter"/>
</dbReference>
<organism evidence="2">
    <name type="scientific">marine metagenome</name>
    <dbReference type="NCBI Taxonomy" id="408172"/>
    <lineage>
        <taxon>unclassified sequences</taxon>
        <taxon>metagenomes</taxon>
        <taxon>ecological metagenomes</taxon>
    </lineage>
</organism>
<dbReference type="AlphaFoldDB" id="A0A382EZ13"/>
<evidence type="ECO:0000313" key="2">
    <source>
        <dbReference type="EMBL" id="SVB55978.1"/>
    </source>
</evidence>